<reference evidence="2" key="1">
    <citation type="submission" date="2020-05" db="EMBL/GenBank/DDBJ databases">
        <authorList>
            <person name="Delgado-Blas J."/>
        </authorList>
    </citation>
    <scope>NUCLEOTIDE SEQUENCE</scope>
    <source>
        <strain evidence="2">BB1454</strain>
    </source>
</reference>
<dbReference type="AlphaFoldDB" id="A0AA35D6N5"/>
<evidence type="ECO:0000313" key="2">
    <source>
        <dbReference type="EMBL" id="CAB5680326.1"/>
    </source>
</evidence>
<evidence type="ECO:0000259" key="1">
    <source>
        <dbReference type="PROSITE" id="PS50801"/>
    </source>
</evidence>
<gene>
    <name evidence="2" type="ORF">GHA_01362</name>
</gene>
<dbReference type="PANTHER" id="PTHR35849:SF2">
    <property type="entry name" value="BLR2341 PROTEIN"/>
    <property type="match status" value="1"/>
</dbReference>
<dbReference type="InterPro" id="IPR058548">
    <property type="entry name" value="MlaB-like_STAS"/>
</dbReference>
<dbReference type="Proteomes" id="UP000834458">
    <property type="component" value="Unassembled WGS sequence"/>
</dbReference>
<organism evidence="2 3">
    <name type="scientific">Comamonas aquatica</name>
    <dbReference type="NCBI Taxonomy" id="225991"/>
    <lineage>
        <taxon>Bacteria</taxon>
        <taxon>Pseudomonadati</taxon>
        <taxon>Pseudomonadota</taxon>
        <taxon>Betaproteobacteria</taxon>
        <taxon>Burkholderiales</taxon>
        <taxon>Comamonadaceae</taxon>
        <taxon>Comamonas</taxon>
    </lineage>
</organism>
<dbReference type="InterPro" id="IPR036513">
    <property type="entry name" value="STAS_dom_sf"/>
</dbReference>
<dbReference type="SUPFAM" id="SSF52091">
    <property type="entry name" value="SpoIIaa-like"/>
    <property type="match status" value="1"/>
</dbReference>
<comment type="caution">
    <text evidence="2">The sequence shown here is derived from an EMBL/GenBank/DDBJ whole genome shotgun (WGS) entry which is preliminary data.</text>
</comment>
<accession>A0AA35D6N5</accession>
<feature type="domain" description="STAS" evidence="1">
    <location>
        <begin position="1"/>
        <end position="102"/>
    </location>
</feature>
<evidence type="ECO:0000313" key="3">
    <source>
        <dbReference type="Proteomes" id="UP000834458"/>
    </source>
</evidence>
<dbReference type="InterPro" id="IPR002645">
    <property type="entry name" value="STAS_dom"/>
</dbReference>
<dbReference type="Pfam" id="PF13466">
    <property type="entry name" value="STAS_2"/>
    <property type="match status" value="1"/>
</dbReference>
<name>A0AA35D6N5_9BURK</name>
<dbReference type="RefSeq" id="WP_234688215.1">
    <property type="nucleotide sequence ID" value="NZ_CAHPRW010000005.1"/>
</dbReference>
<sequence>MNEAPVFTIAGELSIYRAAELCQALQAWLPQVLACGDDAVHLDLAEVSDMDTAGLQLLLALQRSAEDAGARLALQSASPTVMEVLQLTALEHLIAPAASTAP</sequence>
<proteinExistence type="predicted"/>
<dbReference type="CDD" id="cd07043">
    <property type="entry name" value="STAS_anti-anti-sigma_factors"/>
    <property type="match status" value="1"/>
</dbReference>
<dbReference type="InterPro" id="IPR052746">
    <property type="entry name" value="MlaB_ABC_Transporter"/>
</dbReference>
<dbReference type="Gene3D" id="3.30.750.24">
    <property type="entry name" value="STAS domain"/>
    <property type="match status" value="1"/>
</dbReference>
<protein>
    <submittedName>
        <fullName evidence="2">Anti-sigma factor antagonist TM_1442</fullName>
    </submittedName>
</protein>
<dbReference type="EMBL" id="CAHPSC010000014">
    <property type="protein sequence ID" value="CAB5680326.1"/>
    <property type="molecule type" value="Genomic_DNA"/>
</dbReference>
<dbReference type="PROSITE" id="PS50801">
    <property type="entry name" value="STAS"/>
    <property type="match status" value="1"/>
</dbReference>
<dbReference type="PANTHER" id="PTHR35849">
    <property type="entry name" value="BLR2341 PROTEIN"/>
    <property type="match status" value="1"/>
</dbReference>